<evidence type="ECO:0000256" key="3">
    <source>
        <dbReference type="ARBA" id="ARBA00022801"/>
    </source>
</evidence>
<keyword evidence="1 6" id="KW-0645">Protease</keyword>
<organism evidence="8 9">
    <name type="scientific">Jannaschia ovalis</name>
    <dbReference type="NCBI Taxonomy" id="3038773"/>
    <lineage>
        <taxon>Bacteria</taxon>
        <taxon>Pseudomonadati</taxon>
        <taxon>Pseudomonadota</taxon>
        <taxon>Alphaproteobacteria</taxon>
        <taxon>Rhodobacterales</taxon>
        <taxon>Roseobacteraceae</taxon>
        <taxon>Jannaschia</taxon>
    </lineage>
</organism>
<dbReference type="InterPro" id="IPR001915">
    <property type="entry name" value="Peptidase_M48"/>
</dbReference>
<name>A0ABY8LBD7_9RHOB</name>
<keyword evidence="2" id="KW-0479">Metal-binding</keyword>
<keyword evidence="9" id="KW-1185">Reference proteome</keyword>
<keyword evidence="4 6" id="KW-0862">Zinc</keyword>
<dbReference type="EMBL" id="CP122537">
    <property type="protein sequence ID" value="WGH77474.1"/>
    <property type="molecule type" value="Genomic_DNA"/>
</dbReference>
<evidence type="ECO:0000256" key="6">
    <source>
        <dbReference type="RuleBase" id="RU003983"/>
    </source>
</evidence>
<gene>
    <name evidence="8" type="ORF">P8627_10485</name>
</gene>
<accession>A0ABY8LBD7</accession>
<proteinExistence type="inferred from homology"/>
<evidence type="ECO:0000256" key="1">
    <source>
        <dbReference type="ARBA" id="ARBA00022670"/>
    </source>
</evidence>
<dbReference type="PROSITE" id="PS51318">
    <property type="entry name" value="TAT"/>
    <property type="match status" value="1"/>
</dbReference>
<protein>
    <submittedName>
        <fullName evidence="8">M48 family metallopeptidase</fullName>
    </submittedName>
</protein>
<keyword evidence="3 6" id="KW-0378">Hydrolase</keyword>
<dbReference type="InterPro" id="IPR006311">
    <property type="entry name" value="TAT_signal"/>
</dbReference>
<evidence type="ECO:0000259" key="7">
    <source>
        <dbReference type="Pfam" id="PF01435"/>
    </source>
</evidence>
<evidence type="ECO:0000313" key="8">
    <source>
        <dbReference type="EMBL" id="WGH77474.1"/>
    </source>
</evidence>
<dbReference type="PANTHER" id="PTHR22726">
    <property type="entry name" value="METALLOENDOPEPTIDASE OMA1"/>
    <property type="match status" value="1"/>
</dbReference>
<dbReference type="CDD" id="cd07331">
    <property type="entry name" value="M48C_Oma1_like"/>
    <property type="match status" value="1"/>
</dbReference>
<reference evidence="8 9" key="1">
    <citation type="submission" date="2023-04" db="EMBL/GenBank/DDBJ databases">
        <title>Jannaschia ovalis sp. nov., a marine bacterium isolated from sea tidal flat.</title>
        <authorList>
            <person name="Kwon D.Y."/>
            <person name="Kim J.-J."/>
        </authorList>
    </citation>
    <scope>NUCLEOTIDE SEQUENCE [LARGE SCALE GENOMIC DNA]</scope>
    <source>
        <strain evidence="8 9">GRR-S6-38</strain>
    </source>
</reference>
<comment type="cofactor">
    <cofactor evidence="6">
        <name>Zn(2+)</name>
        <dbReference type="ChEBI" id="CHEBI:29105"/>
    </cofactor>
    <text evidence="6">Binds 1 zinc ion per subunit.</text>
</comment>
<evidence type="ECO:0000256" key="4">
    <source>
        <dbReference type="ARBA" id="ARBA00022833"/>
    </source>
</evidence>
<sequence>MCQSCLNRRRFLMLAPAAAGLSGCDIELVSDAEAERMGLAAWSELRQAKPLSRNADYRETVARVAGRLLGAAGHSPGDWEFAVFADPTANAFALPGRKIGVHEGMLELAATEDQLAAVIGHEIGHVDAEHAQERMSAQVASGWGLRIVAWLLNAGDVEYAEEIAAALGLGVEVGLLRPYGREQETEADALGVRAMAAAGYTPSEAIALWQRMEAASGGRGPEFLSTHPAPQSRIEALETLIATL</sequence>
<dbReference type="InterPro" id="IPR051156">
    <property type="entry name" value="Mito/Outer_Membr_Metalloprot"/>
</dbReference>
<keyword evidence="5 6" id="KW-0482">Metalloprotease</keyword>
<dbReference type="Proteomes" id="UP001243420">
    <property type="component" value="Chromosome"/>
</dbReference>
<evidence type="ECO:0000256" key="2">
    <source>
        <dbReference type="ARBA" id="ARBA00022723"/>
    </source>
</evidence>
<dbReference type="Pfam" id="PF01435">
    <property type="entry name" value="Peptidase_M48"/>
    <property type="match status" value="1"/>
</dbReference>
<dbReference type="RefSeq" id="WP_279964049.1">
    <property type="nucleotide sequence ID" value="NZ_CP122537.1"/>
</dbReference>
<feature type="domain" description="Peptidase M48" evidence="7">
    <location>
        <begin position="54"/>
        <end position="239"/>
    </location>
</feature>
<dbReference type="PANTHER" id="PTHR22726:SF24">
    <property type="entry name" value="M48 FAMILY METALLOPEPTIDASE"/>
    <property type="match status" value="1"/>
</dbReference>
<evidence type="ECO:0000256" key="5">
    <source>
        <dbReference type="ARBA" id="ARBA00023049"/>
    </source>
</evidence>
<evidence type="ECO:0000313" key="9">
    <source>
        <dbReference type="Proteomes" id="UP001243420"/>
    </source>
</evidence>
<comment type="similarity">
    <text evidence="6">Belongs to the peptidase M48 family.</text>
</comment>
<dbReference type="Gene3D" id="3.30.2010.10">
    <property type="entry name" value="Metalloproteases ('zincins'), catalytic domain"/>
    <property type="match status" value="1"/>
</dbReference>